<evidence type="ECO:0000313" key="3">
    <source>
        <dbReference type="Proteomes" id="UP000186292"/>
    </source>
</evidence>
<dbReference type="PANTHER" id="PTHR37309">
    <property type="entry name" value="SLR0284 PROTEIN"/>
    <property type="match status" value="1"/>
</dbReference>
<proteinExistence type="predicted"/>
<keyword evidence="1" id="KW-0472">Membrane</keyword>
<accession>A0A1N7IPH7</accession>
<protein>
    <submittedName>
        <fullName evidence="2">Putative membrane protein</fullName>
    </submittedName>
</protein>
<keyword evidence="3" id="KW-1185">Reference proteome</keyword>
<feature type="transmembrane region" description="Helical" evidence="1">
    <location>
        <begin position="30"/>
        <end position="51"/>
    </location>
</feature>
<feature type="transmembrane region" description="Helical" evidence="1">
    <location>
        <begin position="7"/>
        <end position="24"/>
    </location>
</feature>
<gene>
    <name evidence="2" type="ORF">SAMN05444817_101204</name>
</gene>
<organism evidence="2 3">
    <name type="scientific">Corynebacterium appendicis CIP 107643</name>
    <dbReference type="NCBI Taxonomy" id="1161099"/>
    <lineage>
        <taxon>Bacteria</taxon>
        <taxon>Bacillati</taxon>
        <taxon>Actinomycetota</taxon>
        <taxon>Actinomycetes</taxon>
        <taxon>Mycobacteriales</taxon>
        <taxon>Corynebacteriaceae</taxon>
        <taxon>Corynebacterium</taxon>
    </lineage>
</organism>
<feature type="transmembrane region" description="Helical" evidence="1">
    <location>
        <begin position="58"/>
        <end position="81"/>
    </location>
</feature>
<dbReference type="PANTHER" id="PTHR37309:SF1">
    <property type="entry name" value="SLR0284 PROTEIN"/>
    <property type="match status" value="1"/>
</dbReference>
<dbReference type="EMBL" id="FTOF01000001">
    <property type="protein sequence ID" value="SIS38972.1"/>
    <property type="molecule type" value="Genomic_DNA"/>
</dbReference>
<dbReference type="AlphaFoldDB" id="A0A1N7IPH7"/>
<dbReference type="RefSeq" id="WP_076598185.1">
    <property type="nucleotide sequence ID" value="NZ_CP046976.1"/>
</dbReference>
<evidence type="ECO:0000256" key="1">
    <source>
        <dbReference type="SAM" id="Phobius"/>
    </source>
</evidence>
<dbReference type="Proteomes" id="UP000186292">
    <property type="component" value="Unassembled WGS sequence"/>
</dbReference>
<dbReference type="Pfam" id="PF04020">
    <property type="entry name" value="Phage_holin_4_2"/>
    <property type="match status" value="1"/>
</dbReference>
<reference evidence="3" key="1">
    <citation type="submission" date="2017-01" db="EMBL/GenBank/DDBJ databases">
        <authorList>
            <person name="Varghese N."/>
            <person name="Submissions S."/>
        </authorList>
    </citation>
    <scope>NUCLEOTIDE SEQUENCE [LARGE SCALE GENOMIC DNA]</scope>
    <source>
        <strain evidence="3">DSM 44531</strain>
    </source>
</reference>
<feature type="transmembrane region" description="Helical" evidence="1">
    <location>
        <begin position="93"/>
        <end position="115"/>
    </location>
</feature>
<sequence>MRFVLDVVMTAIALWLVTLIVPGVEILGGVGAFIWVALVFMFVNAFISPIVKTISLPLTIITLGLFSLLVNTLLFSIVGWISDGLGNGLDISGFWAAFVGAIVMAIATWIVEAIFNATGLSGDRAKN</sequence>
<dbReference type="STRING" id="1161099.SAMN05444817_101204"/>
<dbReference type="OrthoDB" id="9810847at2"/>
<keyword evidence="1" id="KW-1133">Transmembrane helix</keyword>
<keyword evidence="1" id="KW-0812">Transmembrane</keyword>
<name>A0A1N7IPH7_9CORY</name>
<evidence type="ECO:0000313" key="2">
    <source>
        <dbReference type="EMBL" id="SIS38972.1"/>
    </source>
</evidence>
<dbReference type="InterPro" id="IPR007165">
    <property type="entry name" value="Phage_holin_4_2"/>
</dbReference>